<protein>
    <recommendedName>
        <fullName evidence="4 10">Mannan endo-1,6-alpha-mannosidase</fullName>
        <ecNumber evidence="4 10">3.2.1.101</ecNumber>
    </recommendedName>
</protein>
<feature type="transmembrane region" description="Helical" evidence="12">
    <location>
        <begin position="433"/>
        <end position="454"/>
    </location>
</feature>
<keyword evidence="7 12" id="KW-0472">Membrane</keyword>
<dbReference type="AlphaFoldDB" id="A0A0G2H0V1"/>
<keyword evidence="12" id="KW-0812">Transmembrane</keyword>
<evidence type="ECO:0000256" key="5">
    <source>
        <dbReference type="ARBA" id="ARBA00022729"/>
    </source>
</evidence>
<evidence type="ECO:0000256" key="9">
    <source>
        <dbReference type="ARBA" id="ARBA00023295"/>
    </source>
</evidence>
<evidence type="ECO:0000256" key="3">
    <source>
        <dbReference type="ARBA" id="ARBA00009699"/>
    </source>
</evidence>
<organism evidence="14 15">
    <name type="scientific">Diplodia seriata</name>
    <dbReference type="NCBI Taxonomy" id="420778"/>
    <lineage>
        <taxon>Eukaryota</taxon>
        <taxon>Fungi</taxon>
        <taxon>Dikarya</taxon>
        <taxon>Ascomycota</taxon>
        <taxon>Pezizomycotina</taxon>
        <taxon>Dothideomycetes</taxon>
        <taxon>Dothideomycetes incertae sedis</taxon>
        <taxon>Botryosphaeriales</taxon>
        <taxon>Botryosphaeriaceae</taxon>
        <taxon>Diplodia</taxon>
    </lineage>
</organism>
<accession>A0A0G2H0V1</accession>
<dbReference type="GO" id="GO:0012505">
    <property type="term" value="C:endomembrane system"/>
    <property type="evidence" value="ECO:0007669"/>
    <property type="project" value="UniProtKB-SubCell"/>
</dbReference>
<comment type="catalytic activity">
    <reaction evidence="1 10">
        <text>Random hydrolysis of (1-&gt;6)-alpha-D-mannosidic linkages in unbranched (1-&gt;6)-mannans.</text>
        <dbReference type="EC" id="3.2.1.101"/>
    </reaction>
</comment>
<reference evidence="14 15" key="2">
    <citation type="submission" date="2015-05" db="EMBL/GenBank/DDBJ databases">
        <title>Distinctive expansion of gene families associated with plant cell wall degradation and secondary metabolism in the genomes of grapevine trunk pathogens.</title>
        <authorList>
            <person name="Lawrence D.P."/>
            <person name="Travadon R."/>
            <person name="Rolshausen P.E."/>
            <person name="Baumgartner K."/>
        </authorList>
    </citation>
    <scope>NUCLEOTIDE SEQUENCE [LARGE SCALE GENOMIC DNA]</scope>
    <source>
        <strain evidence="14">DS831</strain>
    </source>
</reference>
<dbReference type="Pfam" id="PF03663">
    <property type="entry name" value="Glyco_hydro_76"/>
    <property type="match status" value="1"/>
</dbReference>
<feature type="chain" id="PRO_5002544986" description="Mannan endo-1,6-alpha-mannosidase" evidence="13">
    <location>
        <begin position="20"/>
        <end position="455"/>
    </location>
</feature>
<dbReference type="Proteomes" id="UP000034182">
    <property type="component" value="Unassembled WGS sequence"/>
</dbReference>
<evidence type="ECO:0000256" key="2">
    <source>
        <dbReference type="ARBA" id="ARBA00004308"/>
    </source>
</evidence>
<sequence>MKLSTFATAALIGASSVEAAISVTWTDENSVKKAMQTVAKGMTQYYTGNNPGDVPGNLPDPYYWWEAGAMFGALIDYWYYTGDDQFNEITTQAMLHQIGPDQDYMPPNQSRTLGNDDQAFWGMSAMSAAENKYPDPPQGQPGWLALAQAVFNTQVPRWDNDTCGGGLKWQIFTFNNGYNYKNTISQGCFFNIAARLARYTNNDTYSNWAEQAWDWTVAIGLMDGNFHFYDGTDDRINCTQINHIQWTYNAGVYLYGAATMWNISAEAGEETETTGKWHDRLAGIIKGLDVFTKNNQVLEEVACEANGKCNIDQRSFKAYISRWMAATTKVAPWTTDILQPVMTASRQAAVSTCTGGDDGNQCGLRWTTGAFDGSTGVGEQMAVLEVMGTALIANVAGPLTNKTGGTSQGNPSAGSNSQKTPTSADPISTGDKAGAGFLTAVILIGILGGAWWMVV</sequence>
<name>A0A0G2H0V1_9PEZI</name>
<dbReference type="Gene3D" id="1.50.10.20">
    <property type="match status" value="1"/>
</dbReference>
<dbReference type="GO" id="GO:0016052">
    <property type="term" value="P:carbohydrate catabolic process"/>
    <property type="evidence" value="ECO:0007669"/>
    <property type="project" value="InterPro"/>
</dbReference>
<evidence type="ECO:0000256" key="1">
    <source>
        <dbReference type="ARBA" id="ARBA00001452"/>
    </source>
</evidence>
<dbReference type="SUPFAM" id="SSF48208">
    <property type="entry name" value="Six-hairpin glycosidases"/>
    <property type="match status" value="1"/>
</dbReference>
<evidence type="ECO:0000313" key="14">
    <source>
        <dbReference type="EMBL" id="KKY22435.1"/>
    </source>
</evidence>
<keyword evidence="5 13" id="KW-0732">Signal</keyword>
<dbReference type="PANTHER" id="PTHR12145">
    <property type="entry name" value="MANNAN ENDO-1,6-ALPHA-MANNOSIDASE DCW1"/>
    <property type="match status" value="1"/>
</dbReference>
<dbReference type="InterPro" id="IPR005198">
    <property type="entry name" value="Glyco_hydro_76"/>
</dbReference>
<dbReference type="InterPro" id="IPR014480">
    <property type="entry name" value="Mannan-1_6-alpha_mannosidase"/>
</dbReference>
<proteinExistence type="inferred from homology"/>
<evidence type="ECO:0000313" key="15">
    <source>
        <dbReference type="Proteomes" id="UP000034182"/>
    </source>
</evidence>
<comment type="caution">
    <text evidence="14">The sequence shown here is derived from an EMBL/GenBank/DDBJ whole genome shotgun (WGS) entry which is preliminary data.</text>
</comment>
<evidence type="ECO:0000256" key="10">
    <source>
        <dbReference type="PIRNR" id="PIRNR016302"/>
    </source>
</evidence>
<keyword evidence="8" id="KW-0325">Glycoprotein</keyword>
<dbReference type="InterPro" id="IPR008928">
    <property type="entry name" value="6-hairpin_glycosidase_sf"/>
</dbReference>
<dbReference type="GO" id="GO:0008496">
    <property type="term" value="F:mannan endo-1,6-alpha-mannosidase activity"/>
    <property type="evidence" value="ECO:0007669"/>
    <property type="project" value="UniProtKB-UniRule"/>
</dbReference>
<keyword evidence="9 10" id="KW-0326">Glycosidase</keyword>
<evidence type="ECO:0000256" key="11">
    <source>
        <dbReference type="SAM" id="MobiDB-lite"/>
    </source>
</evidence>
<gene>
    <name evidence="14" type="ORF">UCDDS831_g03600</name>
</gene>
<evidence type="ECO:0000256" key="4">
    <source>
        <dbReference type="ARBA" id="ARBA00012350"/>
    </source>
</evidence>
<feature type="compositionally biased region" description="Polar residues" evidence="11">
    <location>
        <begin position="401"/>
        <end position="426"/>
    </location>
</feature>
<evidence type="ECO:0000256" key="6">
    <source>
        <dbReference type="ARBA" id="ARBA00022801"/>
    </source>
</evidence>
<keyword evidence="6 10" id="KW-0378">Hydrolase</keyword>
<dbReference type="FunFam" id="1.50.10.20:FF:000006">
    <property type="entry name" value="Mannan endo-1,6-alpha-mannosidase"/>
    <property type="match status" value="1"/>
</dbReference>
<dbReference type="PIRSF" id="PIRSF016302">
    <property type="entry name" value="Man_a_manosd"/>
    <property type="match status" value="1"/>
</dbReference>
<evidence type="ECO:0000256" key="12">
    <source>
        <dbReference type="SAM" id="Phobius"/>
    </source>
</evidence>
<dbReference type="PANTHER" id="PTHR12145:SF36">
    <property type="entry name" value="MANNAN ENDO-1,6-ALPHA-MANNOSIDASE DCW1"/>
    <property type="match status" value="1"/>
</dbReference>
<dbReference type="EMBL" id="LAQI01000077">
    <property type="protein sequence ID" value="KKY22435.1"/>
    <property type="molecule type" value="Genomic_DNA"/>
</dbReference>
<comment type="similarity">
    <text evidence="3 10">Belongs to the glycosyl hydrolase 76 family.</text>
</comment>
<evidence type="ECO:0000256" key="7">
    <source>
        <dbReference type="ARBA" id="ARBA00023136"/>
    </source>
</evidence>
<evidence type="ECO:0000256" key="8">
    <source>
        <dbReference type="ARBA" id="ARBA00023180"/>
    </source>
</evidence>
<feature type="region of interest" description="Disordered" evidence="11">
    <location>
        <begin position="401"/>
        <end position="428"/>
    </location>
</feature>
<keyword evidence="12" id="KW-1133">Transmembrane helix</keyword>
<reference evidence="14 15" key="1">
    <citation type="submission" date="2015-03" db="EMBL/GenBank/DDBJ databases">
        <authorList>
            <person name="Morales-Cruz A."/>
            <person name="Amrine K.C."/>
            <person name="Cantu D."/>
        </authorList>
    </citation>
    <scope>NUCLEOTIDE SEQUENCE [LARGE SCALE GENOMIC DNA]</scope>
    <source>
        <strain evidence="14">DS831</strain>
    </source>
</reference>
<dbReference type="EC" id="3.2.1.101" evidence="4 10"/>
<evidence type="ECO:0000256" key="13">
    <source>
        <dbReference type="SAM" id="SignalP"/>
    </source>
</evidence>
<feature type="signal peptide" evidence="13">
    <location>
        <begin position="1"/>
        <end position="19"/>
    </location>
</feature>
<comment type="subcellular location">
    <subcellularLocation>
        <location evidence="2">Endomembrane system</location>
    </subcellularLocation>
</comment>
<dbReference type="GO" id="GO:0009272">
    <property type="term" value="P:fungal-type cell wall biogenesis"/>
    <property type="evidence" value="ECO:0007669"/>
    <property type="project" value="TreeGrafter"/>
</dbReference>